<dbReference type="Proteomes" id="UP000607653">
    <property type="component" value="Unassembled WGS sequence"/>
</dbReference>
<dbReference type="Gene3D" id="3.30.200.20">
    <property type="entry name" value="Phosphorylase Kinase, domain 1"/>
    <property type="match status" value="1"/>
</dbReference>
<keyword evidence="3" id="KW-1185">Reference proteome</keyword>
<feature type="domain" description="Protein kinase" evidence="1">
    <location>
        <begin position="4"/>
        <end position="97"/>
    </location>
</feature>
<evidence type="ECO:0000313" key="2">
    <source>
        <dbReference type="EMBL" id="DAD26118.1"/>
    </source>
</evidence>
<dbReference type="PROSITE" id="PS50011">
    <property type="entry name" value="PROTEIN_KINASE_DOM"/>
    <property type="match status" value="1"/>
</dbReference>
<reference evidence="2 3" key="1">
    <citation type="journal article" date="2020" name="Mol. Biol. Evol.">
        <title>Distinct Expression and Methylation Patterns for Genes with Different Fates following a Single Whole-Genome Duplication in Flowering Plants.</title>
        <authorList>
            <person name="Shi T."/>
            <person name="Rahmani R.S."/>
            <person name="Gugger P.F."/>
            <person name="Wang M."/>
            <person name="Li H."/>
            <person name="Zhang Y."/>
            <person name="Li Z."/>
            <person name="Wang Q."/>
            <person name="Van de Peer Y."/>
            <person name="Marchal K."/>
            <person name="Chen J."/>
        </authorList>
    </citation>
    <scope>NUCLEOTIDE SEQUENCE [LARGE SCALE GENOMIC DNA]</scope>
    <source>
        <tissue evidence="2">Leaf</tissue>
    </source>
</reference>
<name>A0A822Y949_NELNU</name>
<evidence type="ECO:0000313" key="3">
    <source>
        <dbReference type="Proteomes" id="UP000607653"/>
    </source>
</evidence>
<dbReference type="PANTHER" id="PTHR45621">
    <property type="entry name" value="OS01G0588500 PROTEIN-RELATED"/>
    <property type="match status" value="1"/>
</dbReference>
<dbReference type="InterPro" id="IPR001245">
    <property type="entry name" value="Ser-Thr/Tyr_kinase_cat_dom"/>
</dbReference>
<dbReference type="AlphaFoldDB" id="A0A822Y949"/>
<dbReference type="InterPro" id="IPR011009">
    <property type="entry name" value="Kinase-like_dom_sf"/>
</dbReference>
<dbReference type="InterPro" id="IPR050823">
    <property type="entry name" value="Plant_Ser_Thr_Prot_Kinase"/>
</dbReference>
<proteinExistence type="predicted"/>
<comment type="caution">
    <text evidence="2">The sequence shown here is derived from an EMBL/GenBank/DDBJ whole genome shotgun (WGS) entry which is preliminary data.</text>
</comment>
<dbReference type="GO" id="GO:0004672">
    <property type="term" value="F:protein kinase activity"/>
    <property type="evidence" value="ECO:0007669"/>
    <property type="project" value="InterPro"/>
</dbReference>
<protein>
    <recommendedName>
        <fullName evidence="1">Protein kinase domain-containing protein</fullName>
    </recommendedName>
</protein>
<evidence type="ECO:0000259" key="1">
    <source>
        <dbReference type="PROSITE" id="PS50011"/>
    </source>
</evidence>
<dbReference type="InterPro" id="IPR000719">
    <property type="entry name" value="Prot_kinase_dom"/>
</dbReference>
<sequence>MESFSTSNLLGEGGFGPVQKVFIDGKLKPGLKAQPVAVKLMNLEGTLGHREWLTEVIFLGQLKHPHLVKLIGYCCEDEHRLLVYKIHGARKLGESTL</sequence>
<accession>A0A822Y949</accession>
<gene>
    <name evidence="2" type="ORF">HUJ06_027586</name>
</gene>
<dbReference type="SUPFAM" id="SSF56112">
    <property type="entry name" value="Protein kinase-like (PK-like)"/>
    <property type="match status" value="1"/>
</dbReference>
<dbReference type="EMBL" id="DUZY01000002">
    <property type="protein sequence ID" value="DAD26118.1"/>
    <property type="molecule type" value="Genomic_DNA"/>
</dbReference>
<dbReference type="GO" id="GO:0005524">
    <property type="term" value="F:ATP binding"/>
    <property type="evidence" value="ECO:0007669"/>
    <property type="project" value="InterPro"/>
</dbReference>
<organism evidence="2 3">
    <name type="scientific">Nelumbo nucifera</name>
    <name type="common">Sacred lotus</name>
    <dbReference type="NCBI Taxonomy" id="4432"/>
    <lineage>
        <taxon>Eukaryota</taxon>
        <taxon>Viridiplantae</taxon>
        <taxon>Streptophyta</taxon>
        <taxon>Embryophyta</taxon>
        <taxon>Tracheophyta</taxon>
        <taxon>Spermatophyta</taxon>
        <taxon>Magnoliopsida</taxon>
        <taxon>Proteales</taxon>
        <taxon>Nelumbonaceae</taxon>
        <taxon>Nelumbo</taxon>
    </lineage>
</organism>
<dbReference type="Pfam" id="PF07714">
    <property type="entry name" value="PK_Tyr_Ser-Thr"/>
    <property type="match status" value="1"/>
</dbReference>